<proteinExistence type="predicted"/>
<sequence>MLKDWKIKGADPSSVSVKVISMPNRIDFEVDAAEGDEVQRLSLIVEFTETLISWRNHDYTWVDTSRKRLAAYYSPKAAVFKSGTKVVASRTDGLWLFDPRRPRSIEWVLEHEDLAPLFDYQEDDSSAFREPVRALDKPLRLTFLLTKGAIPEFSRSKLPFSAILCFADHCDFDSLPLLMAQRKLFAKHGIRVTKGVFLYHYSKRDFNTSLERNADEYELWTADGHELCYHSLSQSTRATDEEWEKDFEDFAVDGRSWQTWIDHGFQPYNFTTHKRSGIDADLWAEMMSRAGIRYLWNYLDCGNAGPGMINQADPDTFTFGAYRRRCFSKPSAKAFMDLFRSYILFFGSEKDQMLYRKLTFFIKIKGWKYGLEGAWGLIRSILYLAKQGVKLLMTRKDAVPHWQRFTPLFFRERIGGKDFTFFQTLEVHDFIQSFSETNVRQLCDKAGVCLAHTYFADLDKRKEGRIFVNGEGALIPGIDEVFERIAAASTEGKLWIATLAEVGERFDSFRHLVYDIDEKGNIFHRLEKEVQDLHLRYIN</sequence>
<dbReference type="Proteomes" id="UP001056426">
    <property type="component" value="Chromosome"/>
</dbReference>
<dbReference type="EMBL" id="CP098400">
    <property type="protein sequence ID" value="URW79282.1"/>
    <property type="molecule type" value="Genomic_DNA"/>
</dbReference>
<protein>
    <submittedName>
        <fullName evidence="1">Uncharacterized protein</fullName>
    </submittedName>
</protein>
<dbReference type="KEGG" id="alkq:M9189_10490"/>
<reference evidence="1" key="2">
    <citation type="submission" date="2022-06" db="EMBL/GenBank/DDBJ databases">
        <title>Xiashengella guii gen. nov. sp. nov., a bacterium isolated form anaerobic digestion tank.</title>
        <authorList>
            <person name="Huang H."/>
        </authorList>
    </citation>
    <scope>NUCLEOTIDE SEQUENCE</scope>
    <source>
        <strain evidence="1">Ai-910</strain>
    </source>
</reference>
<dbReference type="AlphaFoldDB" id="A0A9J6ZN16"/>
<evidence type="ECO:0000313" key="2">
    <source>
        <dbReference type="Proteomes" id="UP001056426"/>
    </source>
</evidence>
<gene>
    <name evidence="1" type="ORF">M9189_10490</name>
</gene>
<reference evidence="1" key="1">
    <citation type="submission" date="2022-05" db="EMBL/GenBank/DDBJ databases">
        <authorList>
            <person name="Sun X."/>
        </authorList>
    </citation>
    <scope>NUCLEOTIDE SEQUENCE</scope>
    <source>
        <strain evidence="1">Ai-910</strain>
    </source>
</reference>
<keyword evidence="2" id="KW-1185">Reference proteome</keyword>
<dbReference type="RefSeq" id="WP_250723046.1">
    <property type="nucleotide sequence ID" value="NZ_CP098400.1"/>
</dbReference>
<evidence type="ECO:0000313" key="1">
    <source>
        <dbReference type="EMBL" id="URW79282.1"/>
    </source>
</evidence>
<organism evidence="1 2">
    <name type="scientific">Xiashengella succiniciproducens</name>
    <dbReference type="NCBI Taxonomy" id="2949635"/>
    <lineage>
        <taxon>Bacteria</taxon>
        <taxon>Pseudomonadati</taxon>
        <taxon>Bacteroidota</taxon>
        <taxon>Bacteroidia</taxon>
        <taxon>Marinilabiliales</taxon>
        <taxon>Marinilabiliaceae</taxon>
        <taxon>Xiashengella</taxon>
    </lineage>
</organism>
<name>A0A9J6ZN16_9BACT</name>
<accession>A0A9J6ZN16</accession>